<dbReference type="OrthoDB" id="1443121at2"/>
<dbReference type="STRING" id="228959.SAMN05421797_101573"/>
<gene>
    <name evidence="1" type="ORF">SAMN05421797_101573</name>
</gene>
<sequence>MRTHINGFKKGRMKLFSFLAEKGQYKINLIDDSSNSKNEELHADLIPANT</sequence>
<dbReference type="Proteomes" id="UP000186953">
    <property type="component" value="Unassembled WGS sequence"/>
</dbReference>
<dbReference type="RefSeq" id="WP_159438994.1">
    <property type="nucleotide sequence ID" value="NZ_FTMA01000001.1"/>
</dbReference>
<proteinExistence type="predicted"/>
<keyword evidence="2" id="KW-1185">Reference proteome</keyword>
<reference evidence="2" key="1">
    <citation type="submission" date="2017-01" db="EMBL/GenBank/DDBJ databases">
        <authorList>
            <person name="Varghese N."/>
            <person name="Submissions S."/>
        </authorList>
    </citation>
    <scope>NUCLEOTIDE SEQUENCE [LARGE SCALE GENOMIC DNA]</scope>
    <source>
        <strain evidence="2">DSM 15366</strain>
    </source>
</reference>
<dbReference type="EMBL" id="FTMA01000001">
    <property type="protein sequence ID" value="SIQ07146.1"/>
    <property type="molecule type" value="Genomic_DNA"/>
</dbReference>
<protein>
    <submittedName>
        <fullName evidence="1">Uncharacterized protein</fullName>
    </submittedName>
</protein>
<accession>A0A1N6PS87</accession>
<evidence type="ECO:0000313" key="2">
    <source>
        <dbReference type="Proteomes" id="UP000186953"/>
    </source>
</evidence>
<organism evidence="1 2">
    <name type="scientific">Maribacter ulvicola</name>
    <dbReference type="NCBI Taxonomy" id="228959"/>
    <lineage>
        <taxon>Bacteria</taxon>
        <taxon>Pseudomonadati</taxon>
        <taxon>Bacteroidota</taxon>
        <taxon>Flavobacteriia</taxon>
        <taxon>Flavobacteriales</taxon>
        <taxon>Flavobacteriaceae</taxon>
        <taxon>Maribacter</taxon>
    </lineage>
</organism>
<name>A0A1N6PS87_9FLAO</name>
<dbReference type="AlphaFoldDB" id="A0A1N6PS87"/>
<evidence type="ECO:0000313" key="1">
    <source>
        <dbReference type="EMBL" id="SIQ07146.1"/>
    </source>
</evidence>